<feature type="region of interest" description="Disordered" evidence="1">
    <location>
        <begin position="112"/>
        <end position="168"/>
    </location>
</feature>
<accession>A0AAD6ZKX4</accession>
<name>A0AAD6ZKX4_9AGAR</name>
<evidence type="ECO:0000256" key="1">
    <source>
        <dbReference type="SAM" id="MobiDB-lite"/>
    </source>
</evidence>
<protein>
    <submittedName>
        <fullName evidence="2">Uncharacterized protein</fullName>
    </submittedName>
</protein>
<evidence type="ECO:0000313" key="3">
    <source>
        <dbReference type="Proteomes" id="UP001218218"/>
    </source>
</evidence>
<dbReference type="Proteomes" id="UP001218218">
    <property type="component" value="Unassembled WGS sequence"/>
</dbReference>
<sequence length="203" mass="22292">MPGRSILPQRTYPPHNSNAMRPILPTSLYLVLLTPAVAAAAAPFSELRVPSHHLRIFYPATPSPRVTPLKHVHTPPCPFPAALPALAAAPVPSRRRLAAALSPHIRTRFAPPPHATFPPRLATRRSPRTSRTHCPLASCRLPRYRSSLHARHRPRRPSLTSRPRRLLPRASGIISRGVPIAYTTVPSPVSGSLPQPTYLFSLP</sequence>
<feature type="compositionally biased region" description="Basic residues" evidence="1">
    <location>
        <begin position="142"/>
        <end position="167"/>
    </location>
</feature>
<comment type="caution">
    <text evidence="2">The sequence shown here is derived from an EMBL/GenBank/DDBJ whole genome shotgun (WGS) entry which is preliminary data.</text>
</comment>
<organism evidence="2 3">
    <name type="scientific">Mycena albidolilacea</name>
    <dbReference type="NCBI Taxonomy" id="1033008"/>
    <lineage>
        <taxon>Eukaryota</taxon>
        <taxon>Fungi</taxon>
        <taxon>Dikarya</taxon>
        <taxon>Basidiomycota</taxon>
        <taxon>Agaricomycotina</taxon>
        <taxon>Agaricomycetes</taxon>
        <taxon>Agaricomycetidae</taxon>
        <taxon>Agaricales</taxon>
        <taxon>Marasmiineae</taxon>
        <taxon>Mycenaceae</taxon>
        <taxon>Mycena</taxon>
    </lineage>
</organism>
<reference evidence="2" key="1">
    <citation type="submission" date="2023-03" db="EMBL/GenBank/DDBJ databases">
        <title>Massive genome expansion in bonnet fungi (Mycena s.s.) driven by repeated elements and novel gene families across ecological guilds.</title>
        <authorList>
            <consortium name="Lawrence Berkeley National Laboratory"/>
            <person name="Harder C.B."/>
            <person name="Miyauchi S."/>
            <person name="Viragh M."/>
            <person name="Kuo A."/>
            <person name="Thoen E."/>
            <person name="Andreopoulos B."/>
            <person name="Lu D."/>
            <person name="Skrede I."/>
            <person name="Drula E."/>
            <person name="Henrissat B."/>
            <person name="Morin E."/>
            <person name="Kohler A."/>
            <person name="Barry K."/>
            <person name="LaButti K."/>
            <person name="Morin E."/>
            <person name="Salamov A."/>
            <person name="Lipzen A."/>
            <person name="Mereny Z."/>
            <person name="Hegedus B."/>
            <person name="Baldrian P."/>
            <person name="Stursova M."/>
            <person name="Weitz H."/>
            <person name="Taylor A."/>
            <person name="Grigoriev I.V."/>
            <person name="Nagy L.G."/>
            <person name="Martin F."/>
            <person name="Kauserud H."/>
        </authorList>
    </citation>
    <scope>NUCLEOTIDE SEQUENCE</scope>
    <source>
        <strain evidence="2">CBHHK002</strain>
    </source>
</reference>
<keyword evidence="3" id="KW-1185">Reference proteome</keyword>
<feature type="compositionally biased region" description="Basic residues" evidence="1">
    <location>
        <begin position="122"/>
        <end position="131"/>
    </location>
</feature>
<proteinExistence type="predicted"/>
<dbReference type="EMBL" id="JARIHO010000040">
    <property type="protein sequence ID" value="KAJ7327887.1"/>
    <property type="molecule type" value="Genomic_DNA"/>
</dbReference>
<gene>
    <name evidence="2" type="ORF">DFH08DRAFT_1025929</name>
</gene>
<dbReference type="AlphaFoldDB" id="A0AAD6ZKX4"/>
<evidence type="ECO:0000313" key="2">
    <source>
        <dbReference type="EMBL" id="KAJ7327887.1"/>
    </source>
</evidence>